<evidence type="ECO:0000313" key="2">
    <source>
        <dbReference type="Proteomes" id="UP001152523"/>
    </source>
</evidence>
<reference evidence="1" key="1">
    <citation type="submission" date="2022-07" db="EMBL/GenBank/DDBJ databases">
        <authorList>
            <person name="Macas J."/>
            <person name="Novak P."/>
            <person name="Neumann P."/>
        </authorList>
    </citation>
    <scope>NUCLEOTIDE SEQUENCE</scope>
</reference>
<name>A0AAV0FIG6_9ASTE</name>
<proteinExistence type="predicted"/>
<dbReference type="EMBL" id="CAMAPF010000987">
    <property type="protein sequence ID" value="CAH9135276.1"/>
    <property type="molecule type" value="Genomic_DNA"/>
</dbReference>
<gene>
    <name evidence="1" type="ORF">CEPIT_LOCUS34383</name>
</gene>
<comment type="caution">
    <text evidence="1">The sequence shown here is derived from an EMBL/GenBank/DDBJ whole genome shotgun (WGS) entry which is preliminary data.</text>
</comment>
<protein>
    <submittedName>
        <fullName evidence="1">Uncharacterized protein</fullName>
    </submittedName>
</protein>
<sequence length="80" mass="9503">MWKAAHKIGFWGLWYSTLNNPTKSYIWKGLTTVKHIFDNRENCQIDPHTILKKLIKSSYFENTQSNPHTIKKCSVMPFCW</sequence>
<accession>A0AAV0FIG6</accession>
<keyword evidence="2" id="KW-1185">Reference proteome</keyword>
<organism evidence="1 2">
    <name type="scientific">Cuscuta epithymum</name>
    <dbReference type="NCBI Taxonomy" id="186058"/>
    <lineage>
        <taxon>Eukaryota</taxon>
        <taxon>Viridiplantae</taxon>
        <taxon>Streptophyta</taxon>
        <taxon>Embryophyta</taxon>
        <taxon>Tracheophyta</taxon>
        <taxon>Spermatophyta</taxon>
        <taxon>Magnoliopsida</taxon>
        <taxon>eudicotyledons</taxon>
        <taxon>Gunneridae</taxon>
        <taxon>Pentapetalae</taxon>
        <taxon>asterids</taxon>
        <taxon>lamiids</taxon>
        <taxon>Solanales</taxon>
        <taxon>Convolvulaceae</taxon>
        <taxon>Cuscuteae</taxon>
        <taxon>Cuscuta</taxon>
        <taxon>Cuscuta subgen. Cuscuta</taxon>
    </lineage>
</organism>
<dbReference type="Proteomes" id="UP001152523">
    <property type="component" value="Unassembled WGS sequence"/>
</dbReference>
<dbReference type="AlphaFoldDB" id="A0AAV0FIG6"/>
<evidence type="ECO:0000313" key="1">
    <source>
        <dbReference type="EMBL" id="CAH9135276.1"/>
    </source>
</evidence>